<dbReference type="InterPro" id="IPR025051">
    <property type="entry name" value="DUF3990"/>
</dbReference>
<dbReference type="Proteomes" id="UP000290942">
    <property type="component" value="Chromosome"/>
</dbReference>
<dbReference type="RefSeq" id="WP_129687661.1">
    <property type="nucleotide sequence ID" value="NZ_LR214970.1"/>
</dbReference>
<evidence type="ECO:0008006" key="3">
    <source>
        <dbReference type="Google" id="ProtNLM"/>
    </source>
</evidence>
<dbReference type="SUPFAM" id="SSF56399">
    <property type="entry name" value="ADP-ribosylation"/>
    <property type="match status" value="1"/>
</dbReference>
<evidence type="ECO:0000313" key="2">
    <source>
        <dbReference type="Proteomes" id="UP000290942"/>
    </source>
</evidence>
<sequence>MDKLILFHGTPEKIVVPTYGKGEERHDYGKGFYLTESKELAKEWAVCRPNEQNGWIHKYQLDISGLKILDFQEKGILAWLAELMKHREASDSKRYRMLAKKFIDKYGVDTKEYDVIKGWRANASYFYIAKEFVKDNIDIDILEELLSLGGLGVQYCIKSELAYSKLQELEDGLSTVLYSEFNEKYNQRDITARNKMKNIIDSDANRVTNVFSTLFKEL</sequence>
<accession>A0A449A957</accession>
<gene>
    <name evidence="1" type="ORF">NCTC10122_00354</name>
</gene>
<name>A0A449A957_9BACT</name>
<dbReference type="AlphaFoldDB" id="A0A449A957"/>
<dbReference type="EMBL" id="LR214970">
    <property type="protein sequence ID" value="VEU60754.1"/>
    <property type="molecule type" value="Genomic_DNA"/>
</dbReference>
<proteinExistence type="predicted"/>
<reference evidence="1 2" key="1">
    <citation type="submission" date="2019-01" db="EMBL/GenBank/DDBJ databases">
        <authorList>
            <consortium name="Pathogen Informatics"/>
        </authorList>
    </citation>
    <scope>NUCLEOTIDE SEQUENCE [LARGE SCALE GENOMIC DNA]</scope>
    <source>
        <strain evidence="1 2">NCTC10122</strain>
    </source>
</reference>
<organism evidence="1 2">
    <name type="scientific">Mycoplasmopsis bovigenitalium</name>
    <dbReference type="NCBI Taxonomy" id="2112"/>
    <lineage>
        <taxon>Bacteria</taxon>
        <taxon>Bacillati</taxon>
        <taxon>Mycoplasmatota</taxon>
        <taxon>Mycoplasmoidales</taxon>
        <taxon>Metamycoplasmataceae</taxon>
        <taxon>Mycoplasmopsis</taxon>
    </lineage>
</organism>
<evidence type="ECO:0000313" key="1">
    <source>
        <dbReference type="EMBL" id="VEU60754.1"/>
    </source>
</evidence>
<dbReference type="Pfam" id="PF13151">
    <property type="entry name" value="DUF3990"/>
    <property type="match status" value="1"/>
</dbReference>
<protein>
    <recommendedName>
        <fullName evidence="3">DUF3990 domain-containing protein</fullName>
    </recommendedName>
</protein>